<dbReference type="PATRIC" id="fig|285473.5.peg.2092"/>
<proteinExistence type="inferred from homology"/>
<name>A0A1D8G147_9ACTN</name>
<dbReference type="Proteomes" id="UP000095349">
    <property type="component" value="Chromosome"/>
</dbReference>
<dbReference type="InterPro" id="IPR000836">
    <property type="entry name" value="PRTase_dom"/>
</dbReference>
<dbReference type="PANTHER" id="PTHR47505">
    <property type="entry name" value="DNA UTILIZATION PROTEIN YHGH"/>
    <property type="match status" value="1"/>
</dbReference>
<evidence type="ECO:0000313" key="4">
    <source>
        <dbReference type="EMBL" id="AOT59177.1"/>
    </source>
</evidence>
<dbReference type="CDD" id="cd06223">
    <property type="entry name" value="PRTases_typeI"/>
    <property type="match status" value="1"/>
</dbReference>
<dbReference type="PANTHER" id="PTHR47505:SF1">
    <property type="entry name" value="DNA UTILIZATION PROTEIN YHGH"/>
    <property type="match status" value="1"/>
</dbReference>
<evidence type="ECO:0000256" key="2">
    <source>
        <dbReference type="SAM" id="MobiDB-lite"/>
    </source>
</evidence>
<gene>
    <name evidence="4" type="ORF">A4G23_02010</name>
</gene>
<dbReference type="STRING" id="285473.A4G23_02010"/>
<dbReference type="Pfam" id="PF00156">
    <property type="entry name" value="Pribosyltran"/>
    <property type="match status" value="1"/>
</dbReference>
<feature type="compositionally biased region" description="Basic and acidic residues" evidence="2">
    <location>
        <begin position="288"/>
        <end position="300"/>
    </location>
</feature>
<dbReference type="AlphaFoldDB" id="A0A1D8G147"/>
<dbReference type="KEGG" id="srn:A4G23_02010"/>
<dbReference type="EMBL" id="CP017316">
    <property type="protein sequence ID" value="AOT59177.1"/>
    <property type="molecule type" value="Genomic_DNA"/>
</dbReference>
<keyword evidence="5" id="KW-1185">Reference proteome</keyword>
<evidence type="ECO:0000256" key="1">
    <source>
        <dbReference type="ARBA" id="ARBA00008007"/>
    </source>
</evidence>
<evidence type="ECO:0000313" key="5">
    <source>
        <dbReference type="Proteomes" id="UP000095349"/>
    </source>
</evidence>
<protein>
    <submittedName>
        <fullName evidence="4">DNA utilization protein GntX</fullName>
    </submittedName>
</protein>
<comment type="similarity">
    <text evidence="1">Belongs to the ComF/GntX family.</text>
</comment>
<reference evidence="4 5" key="1">
    <citation type="submission" date="2016-09" db="EMBL/GenBank/DDBJ databases">
        <title>Streptomyces rubrolavendulae MJM4426 Genome sequencing and assembly.</title>
        <authorList>
            <person name="Kim J.-G."/>
        </authorList>
    </citation>
    <scope>NUCLEOTIDE SEQUENCE [LARGE SCALE GENOMIC DNA]</scope>
    <source>
        <strain evidence="4 5">MJM4426</strain>
    </source>
</reference>
<accession>A0A1D8G147</accession>
<feature type="region of interest" description="Disordered" evidence="2">
    <location>
        <begin position="272"/>
        <end position="361"/>
    </location>
</feature>
<evidence type="ECO:0000259" key="3">
    <source>
        <dbReference type="Pfam" id="PF00156"/>
    </source>
</evidence>
<sequence>MRGWWQEITGLVLPVACAGCGRPRTTLCDVCARSLHKRPAAHVRPEPEPGGLPDVWAAAPYEGAVRAALLAHKERGALALAAPLGEALAGAARAAAVAAAAAGLWPGGVAAVGGAASMGTEAVEGAGGGGEGVGALPLALVPVPSARRSVRARGHDAVRRVAVAAARELRRTGIEARVAPVLRQRRVVADQAGLGARQRHANLAGALEVVPGGARLLAGARVVLVDDLMTTGATLNEAARALCEAGTVREAGMGRGAAPDFGVGPGCEAGGQGGAGAGSGTWAVGGTRDGRDAGTVRETETETETEAVRRAGMRRIGGMRPGGGPVILRGTPGRRRANGGDSAGVRGTFGTSPATCGPGRGELPRGDHGGVLIGAAVVAASPKAFADKPEPPNVVERCR</sequence>
<feature type="domain" description="Phosphoribosyltransferase" evidence="3">
    <location>
        <begin position="213"/>
        <end position="246"/>
    </location>
</feature>
<dbReference type="SUPFAM" id="SSF53271">
    <property type="entry name" value="PRTase-like"/>
    <property type="match status" value="1"/>
</dbReference>
<dbReference type="OrthoDB" id="5244859at2"/>
<dbReference type="InterPro" id="IPR051910">
    <property type="entry name" value="ComF/GntX_DNA_util-trans"/>
</dbReference>
<dbReference type="InterPro" id="IPR029057">
    <property type="entry name" value="PRTase-like"/>
</dbReference>
<dbReference type="Gene3D" id="3.40.50.2020">
    <property type="match status" value="1"/>
</dbReference>
<organism evidence="4 5">
    <name type="scientific">Streptomyces rubrolavendulae</name>
    <dbReference type="NCBI Taxonomy" id="285473"/>
    <lineage>
        <taxon>Bacteria</taxon>
        <taxon>Bacillati</taxon>
        <taxon>Actinomycetota</taxon>
        <taxon>Actinomycetes</taxon>
        <taxon>Kitasatosporales</taxon>
        <taxon>Streptomycetaceae</taxon>
        <taxon>Streptomyces</taxon>
    </lineage>
</organism>